<evidence type="ECO:0000256" key="6">
    <source>
        <dbReference type="RuleBase" id="RU000646"/>
    </source>
</evidence>
<feature type="region of interest" description="Disordered" evidence="7">
    <location>
        <begin position="151"/>
        <end position="185"/>
    </location>
</feature>
<feature type="compositionally biased region" description="Acidic residues" evidence="7">
    <location>
        <begin position="169"/>
        <end position="185"/>
    </location>
</feature>
<evidence type="ECO:0000259" key="8">
    <source>
        <dbReference type="Pfam" id="PF00707"/>
    </source>
</evidence>
<evidence type="ECO:0000256" key="2">
    <source>
        <dbReference type="ARBA" id="ARBA00022540"/>
    </source>
</evidence>
<dbReference type="NCBIfam" id="TIGR00168">
    <property type="entry name" value="infC"/>
    <property type="match status" value="1"/>
</dbReference>
<keyword evidence="3 4" id="KW-0648">Protein biosynthesis</keyword>
<dbReference type="AlphaFoldDB" id="B4D8Q4"/>
<dbReference type="PROSITE" id="PS00938">
    <property type="entry name" value="IF3"/>
    <property type="match status" value="1"/>
</dbReference>
<reference evidence="10 11" key="1">
    <citation type="journal article" date="2011" name="J. Bacteriol.">
        <title>Genome sequence of Chthoniobacter flavus Ellin428, an aerobic heterotrophic soil bacterium.</title>
        <authorList>
            <person name="Kant R."/>
            <person name="van Passel M.W."/>
            <person name="Palva A."/>
            <person name="Lucas S."/>
            <person name="Lapidus A."/>
            <person name="Glavina Del Rio T."/>
            <person name="Dalin E."/>
            <person name="Tice H."/>
            <person name="Bruce D."/>
            <person name="Goodwin L."/>
            <person name="Pitluck S."/>
            <person name="Larimer F.W."/>
            <person name="Land M.L."/>
            <person name="Hauser L."/>
            <person name="Sangwan P."/>
            <person name="de Vos W.M."/>
            <person name="Janssen P.H."/>
            <person name="Smidt H."/>
        </authorList>
    </citation>
    <scope>NUCLEOTIDE SEQUENCE [LARGE SCALE GENOMIC DNA]</scope>
    <source>
        <strain evidence="10 11">Ellin428</strain>
    </source>
</reference>
<evidence type="ECO:0000313" key="11">
    <source>
        <dbReference type="Proteomes" id="UP000005824"/>
    </source>
</evidence>
<evidence type="ECO:0000256" key="5">
    <source>
        <dbReference type="NCBIfam" id="TIGR00168"/>
    </source>
</evidence>
<comment type="function">
    <text evidence="4 6">IF-3 binds to the 30S ribosomal subunit and shifts the equilibrium between 70S ribosomes and their 50S and 30S subunits in favor of the free subunits, thus enhancing the availability of 30S subunits on which protein synthesis initiation begins.</text>
</comment>
<dbReference type="STRING" id="497964.CfE428DRAFT_5294"/>
<evidence type="ECO:0000256" key="7">
    <source>
        <dbReference type="SAM" id="MobiDB-lite"/>
    </source>
</evidence>
<keyword evidence="11" id="KW-1185">Reference proteome</keyword>
<dbReference type="InterPro" id="IPR036787">
    <property type="entry name" value="T_IF-3_N_sf"/>
</dbReference>
<dbReference type="GO" id="GO:0043022">
    <property type="term" value="F:ribosome binding"/>
    <property type="evidence" value="ECO:0007669"/>
    <property type="project" value="TreeGrafter"/>
</dbReference>
<dbReference type="InterPro" id="IPR019813">
    <property type="entry name" value="Translation_initiation_fac3_CS"/>
</dbReference>
<dbReference type="InterPro" id="IPR019814">
    <property type="entry name" value="Translation_initiation_fac_3_N"/>
</dbReference>
<comment type="subunit">
    <text evidence="4 6">Monomer.</text>
</comment>
<name>B4D8Q4_9BACT</name>
<dbReference type="HAMAP" id="MF_00080">
    <property type="entry name" value="IF_3"/>
    <property type="match status" value="1"/>
</dbReference>
<dbReference type="PANTHER" id="PTHR10938">
    <property type="entry name" value="TRANSLATION INITIATION FACTOR IF-3"/>
    <property type="match status" value="1"/>
</dbReference>
<dbReference type="Pfam" id="PF00707">
    <property type="entry name" value="IF3_C"/>
    <property type="match status" value="1"/>
</dbReference>
<feature type="domain" description="Translation initiation factor 3 N-terminal" evidence="9">
    <location>
        <begin position="6"/>
        <end position="62"/>
    </location>
</feature>
<evidence type="ECO:0000256" key="4">
    <source>
        <dbReference type="HAMAP-Rule" id="MF_00080"/>
    </source>
</evidence>
<dbReference type="EMBL" id="ABVL01000023">
    <property type="protein sequence ID" value="EDY17112.1"/>
    <property type="molecule type" value="Genomic_DNA"/>
</dbReference>
<sequence>MRVILAATGQQLGVMKLSDAIRKAQEMGLDLVEVAASANPPVCRIVDFGKFKYEAAKHEKEKRNVSSKLKEIKFRVNIDEHDYETKMRHAEEFLDKGNKVRVQLQFRGREMAHQELGMQLMARVKTDLVTMAHVEMEPKLLGKSVTMTLAPLPQNKRKRNFSTDGDLPPLEDGDEDEEAAAEEEA</sequence>
<dbReference type="SUPFAM" id="SSF54364">
    <property type="entry name" value="Translation initiation factor IF3, N-terminal domain"/>
    <property type="match status" value="1"/>
</dbReference>
<proteinExistence type="inferred from homology"/>
<dbReference type="GO" id="GO:0032790">
    <property type="term" value="P:ribosome disassembly"/>
    <property type="evidence" value="ECO:0007669"/>
    <property type="project" value="TreeGrafter"/>
</dbReference>
<evidence type="ECO:0000259" key="9">
    <source>
        <dbReference type="Pfam" id="PF05198"/>
    </source>
</evidence>
<feature type="domain" description="Translation initiation factor 3 C-terminal" evidence="8">
    <location>
        <begin position="68"/>
        <end position="151"/>
    </location>
</feature>
<dbReference type="FunFam" id="3.30.110.10:FF:000001">
    <property type="entry name" value="Translation initiation factor IF-3"/>
    <property type="match status" value="1"/>
</dbReference>
<dbReference type="InParanoid" id="B4D8Q4"/>
<protein>
    <recommendedName>
        <fullName evidence="4 5">Translation initiation factor IF-3</fullName>
    </recommendedName>
</protein>
<evidence type="ECO:0000313" key="10">
    <source>
        <dbReference type="EMBL" id="EDY17112.1"/>
    </source>
</evidence>
<dbReference type="InterPro" id="IPR019815">
    <property type="entry name" value="Translation_initiation_fac_3_C"/>
</dbReference>
<keyword evidence="4" id="KW-0963">Cytoplasm</keyword>
<dbReference type="Pfam" id="PF05198">
    <property type="entry name" value="IF3_N"/>
    <property type="match status" value="1"/>
</dbReference>
<comment type="caution">
    <text evidence="10">The sequence shown here is derived from an EMBL/GenBank/DDBJ whole genome shotgun (WGS) entry which is preliminary data.</text>
</comment>
<keyword evidence="2 4" id="KW-0396">Initiation factor</keyword>
<dbReference type="Gene3D" id="3.30.110.10">
    <property type="entry name" value="Translation initiation factor 3 (IF-3), C-terminal domain"/>
    <property type="match status" value="1"/>
</dbReference>
<dbReference type="Gene3D" id="3.10.20.80">
    <property type="entry name" value="Translation initiation factor 3 (IF-3), N-terminal domain"/>
    <property type="match status" value="1"/>
</dbReference>
<accession>B4D8Q4</accession>
<dbReference type="Proteomes" id="UP000005824">
    <property type="component" value="Unassembled WGS sequence"/>
</dbReference>
<dbReference type="InterPro" id="IPR001288">
    <property type="entry name" value="Translation_initiation_fac_3"/>
</dbReference>
<dbReference type="SUPFAM" id="SSF55200">
    <property type="entry name" value="Translation initiation factor IF3, C-terminal domain"/>
    <property type="match status" value="1"/>
</dbReference>
<evidence type="ECO:0000256" key="3">
    <source>
        <dbReference type="ARBA" id="ARBA00022917"/>
    </source>
</evidence>
<gene>
    <name evidence="4" type="primary">infC</name>
    <name evidence="10" type="ORF">CfE428DRAFT_5294</name>
</gene>
<dbReference type="PANTHER" id="PTHR10938:SF0">
    <property type="entry name" value="TRANSLATION INITIATION FACTOR IF-3, MITOCHONDRIAL"/>
    <property type="match status" value="1"/>
</dbReference>
<dbReference type="GO" id="GO:0016020">
    <property type="term" value="C:membrane"/>
    <property type="evidence" value="ECO:0007669"/>
    <property type="project" value="TreeGrafter"/>
</dbReference>
<dbReference type="GO" id="GO:0005829">
    <property type="term" value="C:cytosol"/>
    <property type="evidence" value="ECO:0007669"/>
    <property type="project" value="TreeGrafter"/>
</dbReference>
<dbReference type="eggNOG" id="COG0290">
    <property type="taxonomic scope" value="Bacteria"/>
</dbReference>
<dbReference type="InterPro" id="IPR036788">
    <property type="entry name" value="T_IF-3_C_sf"/>
</dbReference>
<organism evidence="10 11">
    <name type="scientific">Chthoniobacter flavus Ellin428</name>
    <dbReference type="NCBI Taxonomy" id="497964"/>
    <lineage>
        <taxon>Bacteria</taxon>
        <taxon>Pseudomonadati</taxon>
        <taxon>Verrucomicrobiota</taxon>
        <taxon>Spartobacteria</taxon>
        <taxon>Chthoniobacterales</taxon>
        <taxon>Chthoniobacteraceae</taxon>
        <taxon>Chthoniobacter</taxon>
    </lineage>
</organism>
<dbReference type="FunCoup" id="B4D8Q4">
    <property type="interactions" value="530"/>
</dbReference>
<comment type="subcellular location">
    <subcellularLocation>
        <location evidence="4 6">Cytoplasm</location>
    </subcellularLocation>
</comment>
<dbReference type="GO" id="GO:0003743">
    <property type="term" value="F:translation initiation factor activity"/>
    <property type="evidence" value="ECO:0007669"/>
    <property type="project" value="UniProtKB-UniRule"/>
</dbReference>
<evidence type="ECO:0000256" key="1">
    <source>
        <dbReference type="ARBA" id="ARBA00005439"/>
    </source>
</evidence>
<comment type="similarity">
    <text evidence="1 4 6">Belongs to the IF-3 family.</text>
</comment>